<dbReference type="SUPFAM" id="SSF47413">
    <property type="entry name" value="lambda repressor-like DNA-binding domains"/>
    <property type="match status" value="1"/>
</dbReference>
<reference evidence="3" key="1">
    <citation type="journal article" date="2019" name="Int. J. Syst. Evol. Microbiol.">
        <title>The Global Catalogue of Microorganisms (GCM) 10K type strain sequencing project: providing services to taxonomists for standard genome sequencing and annotation.</title>
        <authorList>
            <consortium name="The Broad Institute Genomics Platform"/>
            <consortium name="The Broad Institute Genome Sequencing Center for Infectious Disease"/>
            <person name="Wu L."/>
            <person name="Ma J."/>
        </authorList>
    </citation>
    <scope>NUCLEOTIDE SEQUENCE [LARGE SCALE GENOMIC DNA]</scope>
    <source>
        <strain evidence="3">JCM 14545</strain>
    </source>
</reference>
<proteinExistence type="predicted"/>
<organism evidence="2 3">
    <name type="scientific">Amycolatopsis minnesotensis</name>
    <dbReference type="NCBI Taxonomy" id="337894"/>
    <lineage>
        <taxon>Bacteria</taxon>
        <taxon>Bacillati</taxon>
        <taxon>Actinomycetota</taxon>
        <taxon>Actinomycetes</taxon>
        <taxon>Pseudonocardiales</taxon>
        <taxon>Pseudonocardiaceae</taxon>
        <taxon>Amycolatopsis</taxon>
    </lineage>
</organism>
<evidence type="ECO:0000313" key="2">
    <source>
        <dbReference type="EMBL" id="GAA1962396.1"/>
    </source>
</evidence>
<protein>
    <submittedName>
        <fullName evidence="2">Helix-turn-helix transcriptional regulator</fullName>
    </submittedName>
</protein>
<dbReference type="Proteomes" id="UP001501116">
    <property type="component" value="Unassembled WGS sequence"/>
</dbReference>
<dbReference type="InterPro" id="IPR010982">
    <property type="entry name" value="Lambda_DNA-bd_dom_sf"/>
</dbReference>
<name>A0ABP5CG75_9PSEU</name>
<dbReference type="InterPro" id="IPR043917">
    <property type="entry name" value="DUF5753"/>
</dbReference>
<gene>
    <name evidence="2" type="ORF">GCM10009754_37080</name>
</gene>
<dbReference type="CDD" id="cd00093">
    <property type="entry name" value="HTH_XRE"/>
    <property type="match status" value="1"/>
</dbReference>
<dbReference type="EMBL" id="BAAANN010000013">
    <property type="protein sequence ID" value="GAA1962396.1"/>
    <property type="molecule type" value="Genomic_DNA"/>
</dbReference>
<dbReference type="Pfam" id="PF19054">
    <property type="entry name" value="DUF5753"/>
    <property type="match status" value="1"/>
</dbReference>
<dbReference type="Pfam" id="PF13560">
    <property type="entry name" value="HTH_31"/>
    <property type="match status" value="1"/>
</dbReference>
<dbReference type="SMART" id="SM00530">
    <property type="entry name" value="HTH_XRE"/>
    <property type="match status" value="1"/>
</dbReference>
<sequence>MEHVPTVRGRQLGEGLRAVIEEAGLTGKQLARELGWSQSEVSRMLTGNRRVKEIEVAKVLGRCRVTGADEERLLKLCEEANKPGWYVRHHSAPALTTFIDHEDKATALYDYQTMLLPGSIQTGDYARAVISQNADIPADVADSRVAMQLARSGIFTRPGAAEFHYFLHEFVLHLPVAAPQVMSDQLHHLLRLSVRSNISIRVLPIRAGLRAGVIGSFTLMEFDGIRPVAYKEADTAEIFLDEPKEIATYRKFIGSLVQTALSEAQSRDLIGSLAVELYQAREERDEDP</sequence>
<accession>A0ABP5CG75</accession>
<comment type="caution">
    <text evidence="2">The sequence shown here is derived from an EMBL/GenBank/DDBJ whole genome shotgun (WGS) entry which is preliminary data.</text>
</comment>
<evidence type="ECO:0000313" key="3">
    <source>
        <dbReference type="Proteomes" id="UP001501116"/>
    </source>
</evidence>
<dbReference type="Gene3D" id="1.10.260.40">
    <property type="entry name" value="lambda repressor-like DNA-binding domains"/>
    <property type="match status" value="1"/>
</dbReference>
<keyword evidence="3" id="KW-1185">Reference proteome</keyword>
<dbReference type="PROSITE" id="PS50943">
    <property type="entry name" value="HTH_CROC1"/>
    <property type="match status" value="1"/>
</dbReference>
<dbReference type="InterPro" id="IPR001387">
    <property type="entry name" value="Cro/C1-type_HTH"/>
</dbReference>
<feature type="domain" description="HTH cro/C1-type" evidence="1">
    <location>
        <begin position="16"/>
        <end position="50"/>
    </location>
</feature>
<evidence type="ECO:0000259" key="1">
    <source>
        <dbReference type="PROSITE" id="PS50943"/>
    </source>
</evidence>